<organism evidence="2 3">
    <name type="scientific">Inhella proteolytica</name>
    <dbReference type="NCBI Taxonomy" id="2795029"/>
    <lineage>
        <taxon>Bacteria</taxon>
        <taxon>Pseudomonadati</taxon>
        <taxon>Pseudomonadota</taxon>
        <taxon>Betaproteobacteria</taxon>
        <taxon>Burkholderiales</taxon>
        <taxon>Sphaerotilaceae</taxon>
        <taxon>Inhella</taxon>
    </lineage>
</organism>
<dbReference type="GO" id="GO:0005886">
    <property type="term" value="C:plasma membrane"/>
    <property type="evidence" value="ECO:0007669"/>
    <property type="project" value="TreeGrafter"/>
</dbReference>
<dbReference type="AlphaFoldDB" id="A0A931NFT8"/>
<dbReference type="PANTHER" id="PTHR38598">
    <property type="entry name" value="INNER MEMBRANE PROTEIN YJCH"/>
    <property type="match status" value="1"/>
</dbReference>
<keyword evidence="3" id="KW-1185">Reference proteome</keyword>
<dbReference type="EMBL" id="JAEDAK010000001">
    <property type="protein sequence ID" value="MBH9575419.1"/>
    <property type="molecule type" value="Genomic_DNA"/>
</dbReference>
<feature type="transmembrane region" description="Helical" evidence="1">
    <location>
        <begin position="58"/>
        <end position="82"/>
    </location>
</feature>
<proteinExistence type="predicted"/>
<keyword evidence="1" id="KW-1133">Transmembrane helix</keyword>
<sequence>MGDSVVEKVKNHPKYLELKRKRNALGALLTVLMLAVYYGYVSLIAFNKAFLAQPLSTGVTSLGVPIGMAVIVFTVVITGIYVRRANREFDALTQAILKDAKS</sequence>
<protein>
    <submittedName>
        <fullName evidence="2">DUF485 domain-containing protein</fullName>
    </submittedName>
</protein>
<evidence type="ECO:0000313" key="2">
    <source>
        <dbReference type="EMBL" id="MBH9575419.1"/>
    </source>
</evidence>
<dbReference type="Pfam" id="PF04341">
    <property type="entry name" value="DUF485"/>
    <property type="match status" value="1"/>
</dbReference>
<accession>A0A931NFT8</accession>
<keyword evidence="1" id="KW-0472">Membrane</keyword>
<reference evidence="2" key="1">
    <citation type="submission" date="2020-12" db="EMBL/GenBank/DDBJ databases">
        <title>The genome sequence of Inhella sp. 1Y17.</title>
        <authorList>
            <person name="Liu Y."/>
        </authorList>
    </citation>
    <scope>NUCLEOTIDE SEQUENCE</scope>
    <source>
        <strain evidence="2">1Y17</strain>
    </source>
</reference>
<evidence type="ECO:0000256" key="1">
    <source>
        <dbReference type="SAM" id="Phobius"/>
    </source>
</evidence>
<keyword evidence="1" id="KW-0812">Transmembrane</keyword>
<comment type="caution">
    <text evidence="2">The sequence shown here is derived from an EMBL/GenBank/DDBJ whole genome shotgun (WGS) entry which is preliminary data.</text>
</comment>
<dbReference type="Proteomes" id="UP000613266">
    <property type="component" value="Unassembled WGS sequence"/>
</dbReference>
<evidence type="ECO:0000313" key="3">
    <source>
        <dbReference type="Proteomes" id="UP000613266"/>
    </source>
</evidence>
<dbReference type="InterPro" id="IPR052959">
    <property type="entry name" value="Inner_membrane_assoc"/>
</dbReference>
<dbReference type="InterPro" id="IPR007436">
    <property type="entry name" value="DUF485"/>
</dbReference>
<dbReference type="PANTHER" id="PTHR38598:SF1">
    <property type="entry name" value="INNER MEMBRANE PROTEIN YJCH"/>
    <property type="match status" value="1"/>
</dbReference>
<gene>
    <name evidence="2" type="ORF">I7X39_00735</name>
</gene>
<dbReference type="RefSeq" id="WP_198109039.1">
    <property type="nucleotide sequence ID" value="NZ_JAEDAK010000001.1"/>
</dbReference>
<feature type="transmembrane region" description="Helical" evidence="1">
    <location>
        <begin position="24"/>
        <end position="46"/>
    </location>
</feature>
<name>A0A931NFT8_9BURK</name>